<dbReference type="PROSITE" id="PS51257">
    <property type="entry name" value="PROKAR_LIPOPROTEIN"/>
    <property type="match status" value="1"/>
</dbReference>
<evidence type="ECO:0000313" key="5">
    <source>
        <dbReference type="EMBL" id="MCR2747605.1"/>
    </source>
</evidence>
<dbReference type="PANTHER" id="PTHR30332">
    <property type="entry name" value="PROBABLE GENERAL SECRETION PATHWAY PROTEIN D"/>
    <property type="match status" value="1"/>
</dbReference>
<proteinExistence type="predicted"/>
<organism evidence="5 6">
    <name type="scientific">Limnobacter parvus</name>
    <dbReference type="NCBI Taxonomy" id="2939690"/>
    <lineage>
        <taxon>Bacteria</taxon>
        <taxon>Pseudomonadati</taxon>
        <taxon>Pseudomonadota</taxon>
        <taxon>Betaproteobacteria</taxon>
        <taxon>Burkholderiales</taxon>
        <taxon>Burkholderiaceae</taxon>
        <taxon>Limnobacter</taxon>
    </lineage>
</organism>
<accession>A0ABT1XK01</accession>
<feature type="chain" id="PRO_5045995883" description="PilN family type IVB pilus formation outer membrane protein" evidence="4">
    <location>
        <begin position="22"/>
        <end position="560"/>
    </location>
</feature>
<evidence type="ECO:0000256" key="4">
    <source>
        <dbReference type="SAM" id="SignalP"/>
    </source>
</evidence>
<keyword evidence="3" id="KW-0472">Membrane</keyword>
<dbReference type="RefSeq" id="WP_257512824.1">
    <property type="nucleotide sequence ID" value="NZ_JANKHG010000026.1"/>
</dbReference>
<dbReference type="PANTHER" id="PTHR30332:SF24">
    <property type="entry name" value="SECRETIN GSPD-RELATED"/>
    <property type="match status" value="1"/>
</dbReference>
<comment type="subcellular location">
    <subcellularLocation>
        <location evidence="1">Membrane</location>
    </subcellularLocation>
</comment>
<dbReference type="Proteomes" id="UP001165267">
    <property type="component" value="Unassembled WGS sequence"/>
</dbReference>
<name>A0ABT1XK01_9BURK</name>
<feature type="signal peptide" evidence="4">
    <location>
        <begin position="1"/>
        <end position="21"/>
    </location>
</feature>
<reference evidence="5" key="1">
    <citation type="submission" date="2022-07" db="EMBL/GenBank/DDBJ databases">
        <authorList>
            <person name="Xamxidin M."/>
        </authorList>
    </citation>
    <scope>NUCLEOTIDE SEQUENCE</scope>
    <source>
        <strain evidence="5">YS8-69</strain>
    </source>
</reference>
<sequence length="560" mass="59064">MRKTYKHCTLVVALALSGVLAGCATSPEAAQADNKVTEAEQKRDSVVSPLDGNAEVRGGVNAANRSAEIQKKPNVLRQASRSWVGSVMVPVNADDKLPAAFSSDYVMNFADGRASLPLPVVAARLSQIVGIPVRIQQDVFSSPDSGSNLLSTGSPDSGGAAISAIKSSTLSAANMNWSGSLSGFLDNLTDQLGLSWEYRDGSIMIMRFTTETYEIATFPNGYNYSINSGASGSTTGEGVTTTSQLNVTEEGVLNGLESIVAVVQKMVESTPGSEVIIADGSGRMVVKTSRDMQSLVREFIRAENANMLRQVQVQLDIYSVSTSNADEFGVDWSAFYRSLAGNYGIDVTSPTTLTGIDAGSISAIILPGGTSANARRFANSNAVINALNEIGDNVQHRPISLVALNRQWARKARLNTTGYLSETTPSVSTGLGGGSGVPGLTTSSITTGDQYAVMPFILENNTVMLKMGLSLSDLLDLFEVTTGSGETLQRVQTPNTSSISDQYTVALRPGEVMAVTGLSRDVSTNSNRTLASGISLLFGGSRAASNTRENFIVFIRAVIL</sequence>
<evidence type="ECO:0008006" key="7">
    <source>
        <dbReference type="Google" id="ProtNLM"/>
    </source>
</evidence>
<keyword evidence="2 4" id="KW-0732">Signal</keyword>
<dbReference type="EMBL" id="JANKHG010000026">
    <property type="protein sequence ID" value="MCR2747605.1"/>
    <property type="molecule type" value="Genomic_DNA"/>
</dbReference>
<comment type="caution">
    <text evidence="5">The sequence shown here is derived from an EMBL/GenBank/DDBJ whole genome shotgun (WGS) entry which is preliminary data.</text>
</comment>
<evidence type="ECO:0000256" key="1">
    <source>
        <dbReference type="ARBA" id="ARBA00004370"/>
    </source>
</evidence>
<evidence type="ECO:0000313" key="6">
    <source>
        <dbReference type="Proteomes" id="UP001165267"/>
    </source>
</evidence>
<protein>
    <recommendedName>
        <fullName evidence="7">PilN family type IVB pilus formation outer membrane protein</fullName>
    </recommendedName>
</protein>
<evidence type="ECO:0000256" key="3">
    <source>
        <dbReference type="ARBA" id="ARBA00023136"/>
    </source>
</evidence>
<dbReference type="InterPro" id="IPR050810">
    <property type="entry name" value="Bact_Secretion_Sys_Channel"/>
</dbReference>
<gene>
    <name evidence="5" type="ORF">NSP04_13220</name>
</gene>
<keyword evidence="6" id="KW-1185">Reference proteome</keyword>
<evidence type="ECO:0000256" key="2">
    <source>
        <dbReference type="ARBA" id="ARBA00022729"/>
    </source>
</evidence>